<dbReference type="InterPro" id="IPR036061">
    <property type="entry name" value="CheW-like_dom_sf"/>
</dbReference>
<comment type="caution">
    <text evidence="4">The sequence shown here is derived from an EMBL/GenBank/DDBJ whole genome shotgun (WGS) entry which is preliminary data.</text>
</comment>
<dbReference type="SUPFAM" id="SSF52172">
    <property type="entry name" value="CheY-like"/>
    <property type="match status" value="1"/>
</dbReference>
<dbReference type="PIRSF" id="PIRSF002867">
    <property type="entry name" value="CheV"/>
    <property type="match status" value="1"/>
</dbReference>
<feature type="modified residue" description="4-aspartylphosphate" evidence="1">
    <location>
        <position position="235"/>
    </location>
</feature>
<evidence type="ECO:0000259" key="3">
    <source>
        <dbReference type="PROSITE" id="PS50851"/>
    </source>
</evidence>
<feature type="domain" description="Response regulatory" evidence="2">
    <location>
        <begin position="177"/>
        <end position="302"/>
    </location>
</feature>
<dbReference type="CDD" id="cd19924">
    <property type="entry name" value="REC_CheV-like"/>
    <property type="match status" value="1"/>
</dbReference>
<dbReference type="InterPro" id="IPR001789">
    <property type="entry name" value="Sig_transdc_resp-reg_receiver"/>
</dbReference>
<protein>
    <submittedName>
        <fullName evidence="4">Chemotaxis protein CheW</fullName>
    </submittedName>
</protein>
<evidence type="ECO:0000313" key="5">
    <source>
        <dbReference type="Proteomes" id="UP000094291"/>
    </source>
</evidence>
<dbReference type="EMBL" id="MDTQ01000001">
    <property type="protein sequence ID" value="ODC03425.1"/>
    <property type="molecule type" value="Genomic_DNA"/>
</dbReference>
<dbReference type="SUPFAM" id="SSF50341">
    <property type="entry name" value="CheW-like"/>
    <property type="match status" value="1"/>
</dbReference>
<sequence>MSKLLESINQHTQMAGENRLELLLFRLNSPQLYGINVFKVKRIIPTPAMVQLPDHHPCIVGIADTMDGTLPIINLNTALRRPEAQAHFNTVIVTEFNHHLQGFMVETVEHIINLDWPAIQRPPHSTGRHHYLTAITEYENKIVEIIDVEKIMDEISPKTSSAIIEASLPDNAQHPQKILVVDDSQVARQQIKRSLTAIGFEAVMMEDGKEALQHLRKLVDEGHSPIEEYLMVISDIEMPQMDGYALTRAIKETPALAELHVLLHTSLSGIFNKPMVQAVGADDFIAKFDPTSLAQAILEQAGHSPPYVEAGAAS</sequence>
<dbReference type="InterPro" id="IPR024181">
    <property type="entry name" value="Chemotax_regulator_CheV"/>
</dbReference>
<accession>A0A1E2V9U9</accession>
<keyword evidence="1" id="KW-0597">Phosphoprotein</keyword>
<dbReference type="RefSeq" id="WP_068997841.1">
    <property type="nucleotide sequence ID" value="NZ_MDTQ01000001.1"/>
</dbReference>
<organism evidence="4 5">
    <name type="scientific">Terasakiispira papahanaumokuakeensis</name>
    <dbReference type="NCBI Taxonomy" id="197479"/>
    <lineage>
        <taxon>Bacteria</taxon>
        <taxon>Pseudomonadati</taxon>
        <taxon>Pseudomonadota</taxon>
        <taxon>Gammaproteobacteria</taxon>
        <taxon>Oceanospirillales</taxon>
        <taxon>Terasakiispira</taxon>
    </lineage>
</organism>
<feature type="domain" description="CheW-like" evidence="3">
    <location>
        <begin position="19"/>
        <end position="157"/>
    </location>
</feature>
<dbReference type="Gene3D" id="2.40.50.180">
    <property type="entry name" value="CheA-289, Domain 4"/>
    <property type="match status" value="1"/>
</dbReference>
<name>A0A1E2V9U9_9GAMM</name>
<dbReference type="PANTHER" id="PTHR47233:SF3">
    <property type="entry name" value="CHEMOTAXIS PROTEIN CHEV"/>
    <property type="match status" value="1"/>
</dbReference>
<evidence type="ECO:0000256" key="1">
    <source>
        <dbReference type="PROSITE-ProRule" id="PRU00169"/>
    </source>
</evidence>
<dbReference type="SMART" id="SM00260">
    <property type="entry name" value="CheW"/>
    <property type="match status" value="1"/>
</dbReference>
<dbReference type="PROSITE" id="PS50110">
    <property type="entry name" value="RESPONSE_REGULATORY"/>
    <property type="match status" value="1"/>
</dbReference>
<dbReference type="SMART" id="SM00448">
    <property type="entry name" value="REC"/>
    <property type="match status" value="1"/>
</dbReference>
<evidence type="ECO:0000259" key="2">
    <source>
        <dbReference type="PROSITE" id="PS50110"/>
    </source>
</evidence>
<dbReference type="GO" id="GO:0006935">
    <property type="term" value="P:chemotaxis"/>
    <property type="evidence" value="ECO:0007669"/>
    <property type="project" value="InterPro"/>
</dbReference>
<dbReference type="Gene3D" id="2.30.30.40">
    <property type="entry name" value="SH3 Domains"/>
    <property type="match status" value="1"/>
</dbReference>
<dbReference type="Proteomes" id="UP000094291">
    <property type="component" value="Unassembled WGS sequence"/>
</dbReference>
<dbReference type="PROSITE" id="PS50851">
    <property type="entry name" value="CHEW"/>
    <property type="match status" value="1"/>
</dbReference>
<dbReference type="InterPro" id="IPR011006">
    <property type="entry name" value="CheY-like_superfamily"/>
</dbReference>
<dbReference type="GO" id="GO:0000160">
    <property type="term" value="P:phosphorelay signal transduction system"/>
    <property type="evidence" value="ECO:0007669"/>
    <property type="project" value="InterPro"/>
</dbReference>
<dbReference type="PANTHER" id="PTHR47233">
    <property type="entry name" value="CHEMOTAXIS PROTEIN CHEV"/>
    <property type="match status" value="1"/>
</dbReference>
<dbReference type="OrthoDB" id="9806105at2"/>
<dbReference type="AlphaFoldDB" id="A0A1E2V9U9"/>
<dbReference type="InterPro" id="IPR002545">
    <property type="entry name" value="CheW-lke_dom"/>
</dbReference>
<dbReference type="Pfam" id="PF01584">
    <property type="entry name" value="CheW"/>
    <property type="match status" value="1"/>
</dbReference>
<dbReference type="STRING" id="197479.BFW38_07550"/>
<dbReference type="Gene3D" id="3.40.50.2300">
    <property type="match status" value="1"/>
</dbReference>
<evidence type="ECO:0000313" key="4">
    <source>
        <dbReference type="EMBL" id="ODC03425.1"/>
    </source>
</evidence>
<proteinExistence type="predicted"/>
<gene>
    <name evidence="4" type="ORF">BFW38_07550</name>
</gene>
<keyword evidence="5" id="KW-1185">Reference proteome</keyword>
<reference evidence="4 5" key="1">
    <citation type="submission" date="2016-08" db="EMBL/GenBank/DDBJ databases">
        <authorList>
            <person name="Seilhamer J.J."/>
        </authorList>
    </citation>
    <scope>NUCLEOTIDE SEQUENCE [LARGE SCALE GENOMIC DNA]</scope>
    <source>
        <strain evidence="4 5">PH27A</strain>
    </source>
</reference>
<dbReference type="Pfam" id="PF00072">
    <property type="entry name" value="Response_reg"/>
    <property type="match status" value="1"/>
</dbReference>